<dbReference type="Proteomes" id="UP001156940">
    <property type="component" value="Unassembled WGS sequence"/>
</dbReference>
<comment type="caution">
    <text evidence="7">The sequence shown here is derived from an EMBL/GenBank/DDBJ whole genome shotgun (WGS) entry which is preliminary data.</text>
</comment>
<feature type="transmembrane region" description="Helical" evidence="6">
    <location>
        <begin position="12"/>
        <end position="37"/>
    </location>
</feature>
<feature type="transmembrane region" description="Helical" evidence="6">
    <location>
        <begin position="129"/>
        <end position="152"/>
    </location>
</feature>
<dbReference type="EMBL" id="JARXRM010000019">
    <property type="protein sequence ID" value="MDH5822184.1"/>
    <property type="molecule type" value="Genomic_DNA"/>
</dbReference>
<dbReference type="InterPro" id="IPR005496">
    <property type="entry name" value="Integral_membrane_TerC"/>
</dbReference>
<accession>A0ABT6J5Y7</accession>
<reference evidence="7 8" key="1">
    <citation type="submission" date="2023-04" db="EMBL/GenBank/DDBJ databases">
        <title>Luteimonas endophyticus RD2P54.</title>
        <authorList>
            <person name="Sun J.-Q."/>
        </authorList>
    </citation>
    <scope>NUCLEOTIDE SEQUENCE [LARGE SCALE GENOMIC DNA]</scope>
    <source>
        <strain evidence="7 8">RD2P54</strain>
    </source>
</reference>
<evidence type="ECO:0000313" key="8">
    <source>
        <dbReference type="Proteomes" id="UP001156940"/>
    </source>
</evidence>
<organism evidence="7 8">
    <name type="scientific">Luteimonas endophytica</name>
    <dbReference type="NCBI Taxonomy" id="3042023"/>
    <lineage>
        <taxon>Bacteria</taxon>
        <taxon>Pseudomonadati</taxon>
        <taxon>Pseudomonadota</taxon>
        <taxon>Gammaproteobacteria</taxon>
        <taxon>Lysobacterales</taxon>
        <taxon>Lysobacteraceae</taxon>
        <taxon>Luteimonas</taxon>
    </lineage>
</organism>
<comment type="similarity">
    <text evidence="2">Belongs to the TerC family.</text>
</comment>
<keyword evidence="8" id="KW-1185">Reference proteome</keyword>
<evidence type="ECO:0000256" key="1">
    <source>
        <dbReference type="ARBA" id="ARBA00004141"/>
    </source>
</evidence>
<dbReference type="Pfam" id="PF03741">
    <property type="entry name" value="TerC"/>
    <property type="match status" value="1"/>
</dbReference>
<name>A0ABT6J5Y7_9GAMM</name>
<gene>
    <name evidence="7" type="ORF">QFW77_04165</name>
</gene>
<evidence type="ECO:0000313" key="7">
    <source>
        <dbReference type="EMBL" id="MDH5822184.1"/>
    </source>
</evidence>
<dbReference type="RefSeq" id="WP_280573041.1">
    <property type="nucleotide sequence ID" value="NZ_JARXRM010000019.1"/>
</dbReference>
<keyword evidence="3 6" id="KW-0812">Transmembrane</keyword>
<evidence type="ECO:0000256" key="6">
    <source>
        <dbReference type="SAM" id="Phobius"/>
    </source>
</evidence>
<dbReference type="PANTHER" id="PTHR30238:SF4">
    <property type="entry name" value="SLL1022 PROTEIN"/>
    <property type="match status" value="1"/>
</dbReference>
<feature type="transmembrane region" description="Helical" evidence="6">
    <location>
        <begin position="49"/>
        <end position="70"/>
    </location>
</feature>
<evidence type="ECO:0000256" key="5">
    <source>
        <dbReference type="ARBA" id="ARBA00023136"/>
    </source>
</evidence>
<feature type="transmembrane region" description="Helical" evidence="6">
    <location>
        <begin position="76"/>
        <end position="100"/>
    </location>
</feature>
<proteinExistence type="inferred from homology"/>
<protein>
    <submittedName>
        <fullName evidence="7">TerC family protein</fullName>
    </submittedName>
</protein>
<sequence>MLELLTDPQVWILLLTLSTIEIVLGIDNLVFISIAVSKLPMERREFARKFGIAVACITRIGLLLTLAWLARLTDDLFALFGQGISVRDLVLILGGVFLVVKGVLEIREQVGGDEDHGDGVGGKAAAASFGAVIAQIAVIDIVFSLDSVIAAVGMAAEYVPVMVAAILIAVAVMLLAAQPLGRFIDANPTVKMLALAFIVLIGLYLMAEGFELHIPRGYIYGAMGFSALVELLNLWAKRNAMRRAGIEPPPVDEPRRPMPR</sequence>
<keyword evidence="4 6" id="KW-1133">Transmembrane helix</keyword>
<feature type="transmembrane region" description="Helical" evidence="6">
    <location>
        <begin position="189"/>
        <end position="206"/>
    </location>
</feature>
<feature type="transmembrane region" description="Helical" evidence="6">
    <location>
        <begin position="158"/>
        <end position="177"/>
    </location>
</feature>
<comment type="subcellular location">
    <subcellularLocation>
        <location evidence="1">Membrane</location>
        <topology evidence="1">Multi-pass membrane protein</topology>
    </subcellularLocation>
</comment>
<evidence type="ECO:0000256" key="4">
    <source>
        <dbReference type="ARBA" id="ARBA00022989"/>
    </source>
</evidence>
<dbReference type="PANTHER" id="PTHR30238">
    <property type="entry name" value="MEMBRANE BOUND PREDICTED REDOX MODULATOR"/>
    <property type="match status" value="1"/>
</dbReference>
<keyword evidence="5 6" id="KW-0472">Membrane</keyword>
<evidence type="ECO:0000256" key="3">
    <source>
        <dbReference type="ARBA" id="ARBA00022692"/>
    </source>
</evidence>
<feature type="transmembrane region" description="Helical" evidence="6">
    <location>
        <begin position="218"/>
        <end position="236"/>
    </location>
</feature>
<evidence type="ECO:0000256" key="2">
    <source>
        <dbReference type="ARBA" id="ARBA00007511"/>
    </source>
</evidence>